<dbReference type="Gene3D" id="3.30.460.10">
    <property type="entry name" value="Beta Polymerase, domain 2"/>
    <property type="match status" value="1"/>
</dbReference>
<organism evidence="1">
    <name type="scientific">Hydrogenobacter sp</name>
    <dbReference type="NCBI Taxonomy" id="2152829"/>
    <lineage>
        <taxon>Bacteria</taxon>
        <taxon>Pseudomonadati</taxon>
        <taxon>Aquificota</taxon>
        <taxon>Aquificia</taxon>
        <taxon>Aquificales</taxon>
        <taxon>Aquificaceae</taxon>
        <taxon>Hydrogenobacter</taxon>
    </lineage>
</organism>
<protein>
    <submittedName>
        <fullName evidence="1">Nucleotidyltransferase</fullName>
    </submittedName>
</protein>
<dbReference type="InterPro" id="IPR043519">
    <property type="entry name" value="NT_sf"/>
</dbReference>
<keyword evidence="1" id="KW-0808">Transferase</keyword>
<reference evidence="1" key="1">
    <citation type="journal article" date="2020" name="mSystems">
        <title>Genome- and Community-Level Interaction Insights into Carbon Utilization and Element Cycling Functions of Hydrothermarchaeota in Hydrothermal Sediment.</title>
        <authorList>
            <person name="Zhou Z."/>
            <person name="Liu Y."/>
            <person name="Xu W."/>
            <person name="Pan J."/>
            <person name="Luo Z.H."/>
            <person name="Li M."/>
        </authorList>
    </citation>
    <scope>NUCLEOTIDE SEQUENCE [LARGE SCALE GENOMIC DNA]</scope>
    <source>
        <strain evidence="1">SpSt-132</strain>
    </source>
</reference>
<sequence>MRCVTDIRQILFSRIDEIKEKFGVERLGIFFLDKNEDINILVEFLPGKLNFDNYMDLKFYLEELIGERGNLITKDGIKPRFRDLILEKVEYL</sequence>
<dbReference type="EMBL" id="DSFP01000064">
    <property type="protein sequence ID" value="HEW46412.1"/>
    <property type="molecule type" value="Genomic_DNA"/>
</dbReference>
<dbReference type="GO" id="GO:0016740">
    <property type="term" value="F:transferase activity"/>
    <property type="evidence" value="ECO:0007669"/>
    <property type="project" value="UniProtKB-KW"/>
</dbReference>
<proteinExistence type="predicted"/>
<evidence type="ECO:0000313" key="1">
    <source>
        <dbReference type="EMBL" id="HEW46412.1"/>
    </source>
</evidence>
<comment type="caution">
    <text evidence="1">The sequence shown here is derived from an EMBL/GenBank/DDBJ whole genome shotgun (WGS) entry which is preliminary data.</text>
</comment>
<name>A0A7C2ZJF0_9AQUI</name>
<dbReference type="SUPFAM" id="SSF81301">
    <property type="entry name" value="Nucleotidyltransferase"/>
    <property type="match status" value="1"/>
</dbReference>
<accession>A0A7C2ZJF0</accession>
<dbReference type="AlphaFoldDB" id="A0A7C2ZJF0"/>
<gene>
    <name evidence="1" type="ORF">ENO47_07105</name>
</gene>